<evidence type="ECO:0000256" key="1">
    <source>
        <dbReference type="ARBA" id="ARBA00022737"/>
    </source>
</evidence>
<protein>
    <submittedName>
        <fullName evidence="4">Uncharacterized protein</fullName>
    </submittedName>
</protein>
<evidence type="ECO:0000256" key="2">
    <source>
        <dbReference type="SAM" id="Coils"/>
    </source>
</evidence>
<dbReference type="PANTHER" id="PTHR22903">
    <property type="entry name" value="PLEKHH PROTEIN"/>
    <property type="match status" value="1"/>
</dbReference>
<feature type="compositionally biased region" description="Low complexity" evidence="3">
    <location>
        <begin position="252"/>
        <end position="265"/>
    </location>
</feature>
<evidence type="ECO:0000256" key="3">
    <source>
        <dbReference type="SAM" id="MobiDB-lite"/>
    </source>
</evidence>
<dbReference type="Proteomes" id="UP001168972">
    <property type="component" value="Unassembled WGS sequence"/>
</dbReference>
<feature type="coiled-coil region" evidence="2">
    <location>
        <begin position="41"/>
        <end position="75"/>
    </location>
</feature>
<sequence length="297" mass="32764">NDKIEDVHCACISKLETQVEEQRQLRLQDAKQVEAKAARIKEWVTNKLRELEQQNQHLREQNNKCNQQLELLRNHISNIGLKPLVPITRASLSLEVDSTLRRRSESLESTHQVIPESSHQTTGGDSPQIGTRHRRHLSACGNIQQEINLTTNMDSSLLSEELAAAVENLVMLPSMSGVSGMSRDSTSSEAIHDYAEIYTPSREGINWTGQAQEPTAPRPPTPPLHRFPSWEAKIYQVADGGFGIGPTSQEDTSAVASSTSNTNSSKHCHSTTGHNLTAHNSQGYCDISVPVYATVKG</sequence>
<dbReference type="EMBL" id="JAQQBR010002394">
    <property type="protein sequence ID" value="KAK0157074.1"/>
    <property type="molecule type" value="Genomic_DNA"/>
</dbReference>
<feature type="region of interest" description="Disordered" evidence="3">
    <location>
        <begin position="105"/>
        <end position="132"/>
    </location>
</feature>
<reference evidence="4" key="2">
    <citation type="submission" date="2023-03" db="EMBL/GenBank/DDBJ databases">
        <authorList>
            <person name="Inwood S.N."/>
            <person name="Skelly J.G."/>
            <person name="Guhlin J."/>
            <person name="Harrop T.W.R."/>
            <person name="Goldson S.G."/>
            <person name="Dearden P.K."/>
        </authorList>
    </citation>
    <scope>NUCLEOTIDE SEQUENCE</scope>
    <source>
        <strain evidence="4">Lincoln</strain>
        <tissue evidence="4">Whole body</tissue>
    </source>
</reference>
<feature type="region of interest" description="Disordered" evidence="3">
    <location>
        <begin position="243"/>
        <end position="273"/>
    </location>
</feature>
<feature type="non-terminal residue" evidence="4">
    <location>
        <position position="297"/>
    </location>
</feature>
<evidence type="ECO:0000313" key="4">
    <source>
        <dbReference type="EMBL" id="KAK0157074.1"/>
    </source>
</evidence>
<gene>
    <name evidence="4" type="ORF">PV327_011418</name>
</gene>
<keyword evidence="1" id="KW-0677">Repeat</keyword>
<name>A0AA39C383_MICHY</name>
<feature type="compositionally biased region" description="Polar residues" evidence="3">
    <location>
        <begin position="111"/>
        <end position="129"/>
    </location>
</feature>
<reference evidence="4" key="1">
    <citation type="journal article" date="2023" name="bioRxiv">
        <title>Scaffold-level genome assemblies of two parasitoid biocontrol wasps reveal the parthenogenesis mechanism and an associated novel virus.</title>
        <authorList>
            <person name="Inwood S."/>
            <person name="Skelly J."/>
            <person name="Guhlin J."/>
            <person name="Harrop T."/>
            <person name="Goldson S."/>
            <person name="Dearden P."/>
        </authorList>
    </citation>
    <scope>NUCLEOTIDE SEQUENCE</scope>
    <source>
        <strain evidence="4">Lincoln</strain>
        <tissue evidence="4">Whole body</tissue>
    </source>
</reference>
<comment type="caution">
    <text evidence="4">The sequence shown here is derived from an EMBL/GenBank/DDBJ whole genome shotgun (WGS) entry which is preliminary data.</text>
</comment>
<proteinExistence type="predicted"/>
<dbReference type="AlphaFoldDB" id="A0AA39C383"/>
<accession>A0AA39C383</accession>
<evidence type="ECO:0000313" key="5">
    <source>
        <dbReference type="Proteomes" id="UP001168972"/>
    </source>
</evidence>
<dbReference type="PANTHER" id="PTHR22903:SF8">
    <property type="entry name" value="MAX-1A"/>
    <property type="match status" value="1"/>
</dbReference>
<organism evidence="4 5">
    <name type="scientific">Microctonus hyperodae</name>
    <name type="common">Parasitoid wasp</name>
    <dbReference type="NCBI Taxonomy" id="165561"/>
    <lineage>
        <taxon>Eukaryota</taxon>
        <taxon>Metazoa</taxon>
        <taxon>Ecdysozoa</taxon>
        <taxon>Arthropoda</taxon>
        <taxon>Hexapoda</taxon>
        <taxon>Insecta</taxon>
        <taxon>Pterygota</taxon>
        <taxon>Neoptera</taxon>
        <taxon>Endopterygota</taxon>
        <taxon>Hymenoptera</taxon>
        <taxon>Apocrita</taxon>
        <taxon>Ichneumonoidea</taxon>
        <taxon>Braconidae</taxon>
        <taxon>Euphorinae</taxon>
        <taxon>Microctonus</taxon>
    </lineage>
</organism>
<keyword evidence="5" id="KW-1185">Reference proteome</keyword>
<keyword evidence="2" id="KW-0175">Coiled coil</keyword>